<dbReference type="Gene3D" id="3.40.50.10610">
    <property type="entry name" value="ABC-type transport auxiliary lipoprotein component"/>
    <property type="match status" value="1"/>
</dbReference>
<dbReference type="eggNOG" id="COG3009">
    <property type="taxonomic scope" value="Bacteria"/>
</dbReference>
<dbReference type="EMBL" id="CP000513">
    <property type="protein sequence ID" value="ABQ13083.1"/>
    <property type="molecule type" value="Genomic_DNA"/>
</dbReference>
<proteinExistence type="predicted"/>
<dbReference type="AlphaFoldDB" id="A5EVN4"/>
<dbReference type="InterPro" id="IPR005586">
    <property type="entry name" value="ABC_trans_aux"/>
</dbReference>
<sequence>MKKIPFIIFLLLSTGCATQKTDYLLRPLPISVAAAPQTKEITALRDVDLPDYLNTLNFQYLRANNQLVKNPHARWGQNLPENVRNVLLQNLGYLSKQTIHVYPLAPNIRPTRWIDVRIYDMIADEKKQQFYVHAVWHIARAKQPPKTFTLIKHYPLNAVTPQELSQQYQHAIDDISHAIAQSLKSFLP</sequence>
<dbReference type="Proteomes" id="UP000000248">
    <property type="component" value="Chromosome"/>
</dbReference>
<evidence type="ECO:0000313" key="3">
    <source>
        <dbReference type="Proteomes" id="UP000000248"/>
    </source>
</evidence>
<protein>
    <submittedName>
        <fullName evidence="2">Hypothetical lipoprotein</fullName>
    </submittedName>
</protein>
<dbReference type="RefSeq" id="WP_012030832.1">
    <property type="nucleotide sequence ID" value="NC_009446.1"/>
</dbReference>
<dbReference type="Pfam" id="PF03886">
    <property type="entry name" value="ABC_trans_aux"/>
    <property type="match status" value="1"/>
</dbReference>
<dbReference type="HOGENOM" id="CLU_1438998_0_0_6"/>
<gene>
    <name evidence="2" type="ordered locus">DNO_0496</name>
</gene>
<keyword evidence="3" id="KW-1185">Reference proteome</keyword>
<dbReference type="PROSITE" id="PS51257">
    <property type="entry name" value="PROKAR_LIPOPROTEIN"/>
    <property type="match status" value="1"/>
</dbReference>
<name>A5EVN4_DICNV</name>
<organism evidence="2 3">
    <name type="scientific">Dichelobacter nodosus (strain VCS1703A)</name>
    <dbReference type="NCBI Taxonomy" id="246195"/>
    <lineage>
        <taxon>Bacteria</taxon>
        <taxon>Pseudomonadati</taxon>
        <taxon>Pseudomonadota</taxon>
        <taxon>Gammaproteobacteria</taxon>
        <taxon>Cardiobacteriales</taxon>
        <taxon>Cardiobacteriaceae</taxon>
        <taxon>Dichelobacter</taxon>
    </lineage>
</organism>
<dbReference type="OrthoDB" id="9791096at2"/>
<reference evidence="2 3" key="1">
    <citation type="journal article" date="2007" name="Nat. Biotechnol.">
        <title>Genome sequence and identification of candidate vaccine antigens from the animal pathogen Dichelobacter nodosus.</title>
        <authorList>
            <person name="Myers G.S."/>
            <person name="Parker D."/>
            <person name="Al-Hasani K."/>
            <person name="Kennan R.M."/>
            <person name="Seemann T."/>
            <person name="Ren Q."/>
            <person name="Badger J.H."/>
            <person name="Selengut J.D."/>
            <person name="Deboy R.T."/>
            <person name="Tettelin H."/>
            <person name="Boyce J.D."/>
            <person name="McCarl V.P."/>
            <person name="Han X."/>
            <person name="Nelson W.C."/>
            <person name="Madupu R."/>
            <person name="Mohamoud Y."/>
            <person name="Holley T."/>
            <person name="Fedorova N."/>
            <person name="Khouri H."/>
            <person name="Bottomley S.P."/>
            <person name="Whittington R.J."/>
            <person name="Adler B."/>
            <person name="Songer J.G."/>
            <person name="Rood J.I."/>
            <person name="Paulsen I.T."/>
        </authorList>
    </citation>
    <scope>NUCLEOTIDE SEQUENCE [LARGE SCALE GENOMIC DNA]</scope>
    <source>
        <strain evidence="2 3">VCS1703A</strain>
    </source>
</reference>
<dbReference type="KEGG" id="dno:DNO_0496"/>
<evidence type="ECO:0000259" key="1">
    <source>
        <dbReference type="Pfam" id="PF03886"/>
    </source>
</evidence>
<keyword evidence="2" id="KW-0449">Lipoprotein</keyword>
<feature type="domain" description="ABC-type transport auxiliary lipoprotein component" evidence="1">
    <location>
        <begin position="23"/>
        <end position="179"/>
    </location>
</feature>
<evidence type="ECO:0000313" key="2">
    <source>
        <dbReference type="EMBL" id="ABQ13083.1"/>
    </source>
</evidence>
<accession>A5EVN4</accession>
<dbReference type="SUPFAM" id="SSF159594">
    <property type="entry name" value="XCC0632-like"/>
    <property type="match status" value="1"/>
</dbReference>